<dbReference type="AlphaFoldDB" id="A0A1R2ALZ3"/>
<sequence length="356" mass="40684">MFILAFLILLAETKDLQQQELLFPVLLESSTNPLERPEDIIPDSMDDSGDDYSSGDTYFVLVTSFIEGENGSGKLWVVPNDPEMVEFSYELITGLDKPTGSCLDVNHGFLYIVDNGFEDQGHIYQYEVQWDTDEIFILSRNIYVIIYSGRKPYDCKIDQYGNMYFLEAEYDSINMISYLDLYSGFTNMNYTIYSSEPYVSYPVALQVEDSEDIYFANLYNGDEVGSINRADAYTEYINGGEVNILVKNKYKAWGVAHTAKDLVFFSLDSGEIWAVDDKNSDELYMKNKDLMKKPRGMCYGDSKVFVAEFDDGIVWIFKDNGKQESPEMFIAIQGSYSVFCVNSAVGLVVLWMIYCF</sequence>
<organism evidence="3 4">
    <name type="scientific">Stentor coeruleus</name>
    <dbReference type="NCBI Taxonomy" id="5963"/>
    <lineage>
        <taxon>Eukaryota</taxon>
        <taxon>Sar</taxon>
        <taxon>Alveolata</taxon>
        <taxon>Ciliophora</taxon>
        <taxon>Postciliodesmatophora</taxon>
        <taxon>Heterotrichea</taxon>
        <taxon>Heterotrichida</taxon>
        <taxon>Stentoridae</taxon>
        <taxon>Stentor</taxon>
    </lineage>
</organism>
<dbReference type="OrthoDB" id="318244at2759"/>
<evidence type="ECO:0000313" key="3">
    <source>
        <dbReference type="EMBL" id="OMJ65532.1"/>
    </source>
</evidence>
<keyword evidence="1" id="KW-0812">Transmembrane</keyword>
<keyword evidence="1" id="KW-0472">Membrane</keyword>
<accession>A0A1R2ALZ3</accession>
<evidence type="ECO:0008006" key="5">
    <source>
        <dbReference type="Google" id="ProtNLM"/>
    </source>
</evidence>
<proteinExistence type="predicted"/>
<feature type="transmembrane region" description="Helical" evidence="1">
    <location>
        <begin position="336"/>
        <end position="354"/>
    </location>
</feature>
<dbReference type="Proteomes" id="UP000187209">
    <property type="component" value="Unassembled WGS sequence"/>
</dbReference>
<keyword evidence="2" id="KW-0732">Signal</keyword>
<gene>
    <name evidence="3" type="ORF">SteCoe_38048</name>
</gene>
<protein>
    <recommendedName>
        <fullName evidence="5">SMP-30/Gluconolactonase/LRE-like region domain-containing protein</fullName>
    </recommendedName>
</protein>
<comment type="caution">
    <text evidence="3">The sequence shown here is derived from an EMBL/GenBank/DDBJ whole genome shotgun (WGS) entry which is preliminary data.</text>
</comment>
<dbReference type="EMBL" id="MPUH01002077">
    <property type="protein sequence ID" value="OMJ65532.1"/>
    <property type="molecule type" value="Genomic_DNA"/>
</dbReference>
<reference evidence="3 4" key="1">
    <citation type="submission" date="2016-11" db="EMBL/GenBank/DDBJ databases">
        <title>The macronuclear genome of Stentor coeruleus: a giant cell with tiny introns.</title>
        <authorList>
            <person name="Slabodnick M."/>
            <person name="Ruby J.G."/>
            <person name="Reiff S.B."/>
            <person name="Swart E.C."/>
            <person name="Gosai S."/>
            <person name="Prabakaran S."/>
            <person name="Witkowska E."/>
            <person name="Larue G.E."/>
            <person name="Fisher S."/>
            <person name="Freeman R.M."/>
            <person name="Gunawardena J."/>
            <person name="Chu W."/>
            <person name="Stover N.A."/>
            <person name="Gregory B.D."/>
            <person name="Nowacki M."/>
            <person name="Derisi J."/>
            <person name="Roy S.W."/>
            <person name="Marshall W.F."/>
            <person name="Sood P."/>
        </authorList>
    </citation>
    <scope>NUCLEOTIDE SEQUENCE [LARGE SCALE GENOMIC DNA]</scope>
    <source>
        <strain evidence="3">WM001</strain>
    </source>
</reference>
<keyword evidence="1" id="KW-1133">Transmembrane helix</keyword>
<feature type="signal peptide" evidence="2">
    <location>
        <begin position="1"/>
        <end position="18"/>
    </location>
</feature>
<evidence type="ECO:0000256" key="2">
    <source>
        <dbReference type="SAM" id="SignalP"/>
    </source>
</evidence>
<evidence type="ECO:0000256" key="1">
    <source>
        <dbReference type="SAM" id="Phobius"/>
    </source>
</evidence>
<keyword evidence="4" id="KW-1185">Reference proteome</keyword>
<dbReference type="InterPro" id="IPR011042">
    <property type="entry name" value="6-blade_b-propeller_TolB-like"/>
</dbReference>
<feature type="chain" id="PRO_5012435712" description="SMP-30/Gluconolactonase/LRE-like region domain-containing protein" evidence="2">
    <location>
        <begin position="19"/>
        <end position="356"/>
    </location>
</feature>
<dbReference type="SUPFAM" id="SSF63825">
    <property type="entry name" value="YWTD domain"/>
    <property type="match status" value="1"/>
</dbReference>
<name>A0A1R2ALZ3_9CILI</name>
<evidence type="ECO:0000313" key="4">
    <source>
        <dbReference type="Proteomes" id="UP000187209"/>
    </source>
</evidence>
<dbReference type="Gene3D" id="2.120.10.30">
    <property type="entry name" value="TolB, C-terminal domain"/>
    <property type="match status" value="1"/>
</dbReference>